<gene>
    <name evidence="13" type="primary">sdaAA</name>
    <name evidence="13" type="ORF">IAC43_01190</name>
</gene>
<evidence type="ECO:0000256" key="3">
    <source>
        <dbReference type="ARBA" id="ARBA00008636"/>
    </source>
</evidence>
<comment type="caution">
    <text evidence="13">The sequence shown here is derived from an EMBL/GenBank/DDBJ whole genome shotgun (WGS) entry which is preliminary data.</text>
</comment>
<dbReference type="GO" id="GO:0051539">
    <property type="term" value="F:4 iron, 4 sulfur cluster binding"/>
    <property type="evidence" value="ECO:0007669"/>
    <property type="project" value="UniProtKB-UniRule"/>
</dbReference>
<dbReference type="GO" id="GO:0046872">
    <property type="term" value="F:metal ion binding"/>
    <property type="evidence" value="ECO:0007669"/>
    <property type="project" value="UniProtKB-KW"/>
</dbReference>
<dbReference type="Proteomes" id="UP000824160">
    <property type="component" value="Unassembled WGS sequence"/>
</dbReference>
<dbReference type="InterPro" id="IPR051318">
    <property type="entry name" value="Fe-S_L-Ser"/>
</dbReference>
<evidence type="ECO:0000256" key="7">
    <source>
        <dbReference type="ARBA" id="ARBA00023004"/>
    </source>
</evidence>
<evidence type="ECO:0000256" key="11">
    <source>
        <dbReference type="RuleBase" id="RU366059"/>
    </source>
</evidence>
<dbReference type="InterPro" id="IPR005130">
    <property type="entry name" value="Ser_deHydtase-like_asu"/>
</dbReference>
<dbReference type="InterPro" id="IPR004642">
    <property type="entry name" value="Ser_deHydtase_asu"/>
</dbReference>
<keyword evidence="5 11" id="KW-0004">4Fe-4S</keyword>
<evidence type="ECO:0000259" key="12">
    <source>
        <dbReference type="Pfam" id="PF03313"/>
    </source>
</evidence>
<keyword evidence="7 11" id="KW-0408">Iron</keyword>
<dbReference type="PANTHER" id="PTHR30182">
    <property type="entry name" value="L-SERINE DEHYDRATASE"/>
    <property type="match status" value="1"/>
</dbReference>
<evidence type="ECO:0000256" key="1">
    <source>
        <dbReference type="ARBA" id="ARBA00001966"/>
    </source>
</evidence>
<evidence type="ECO:0000256" key="6">
    <source>
        <dbReference type="ARBA" id="ARBA00022723"/>
    </source>
</evidence>
<reference evidence="13" key="1">
    <citation type="submission" date="2020-10" db="EMBL/GenBank/DDBJ databases">
        <authorList>
            <person name="Gilroy R."/>
        </authorList>
    </citation>
    <scope>NUCLEOTIDE SEQUENCE</scope>
    <source>
        <strain evidence="13">ChiBcec7-5410</strain>
    </source>
</reference>
<keyword evidence="4 11" id="KW-0312">Gluconeogenesis</keyword>
<dbReference type="GO" id="GO:0003941">
    <property type="term" value="F:L-serine ammonia-lyase activity"/>
    <property type="evidence" value="ECO:0007669"/>
    <property type="project" value="UniProtKB-UniRule"/>
</dbReference>
<dbReference type="Pfam" id="PF03313">
    <property type="entry name" value="SDH_alpha"/>
    <property type="match status" value="1"/>
</dbReference>
<feature type="domain" description="Serine dehydratase-like alpha subunit" evidence="12">
    <location>
        <begin position="23"/>
        <end position="272"/>
    </location>
</feature>
<dbReference type="NCBIfam" id="TIGR00718">
    <property type="entry name" value="sda_alpha"/>
    <property type="match status" value="1"/>
</dbReference>
<evidence type="ECO:0000313" key="13">
    <source>
        <dbReference type="EMBL" id="HIT93780.1"/>
    </source>
</evidence>
<keyword evidence="9 11" id="KW-0456">Lyase</keyword>
<comment type="similarity">
    <text evidence="3 11">Belongs to the iron-sulfur dependent L-serine dehydratase family.</text>
</comment>
<evidence type="ECO:0000313" key="14">
    <source>
        <dbReference type="Proteomes" id="UP000824160"/>
    </source>
</evidence>
<evidence type="ECO:0000256" key="10">
    <source>
        <dbReference type="ARBA" id="ARBA00049406"/>
    </source>
</evidence>
<evidence type="ECO:0000256" key="5">
    <source>
        <dbReference type="ARBA" id="ARBA00022485"/>
    </source>
</evidence>
<comment type="cofactor">
    <cofactor evidence="1 11">
        <name>[4Fe-4S] cluster</name>
        <dbReference type="ChEBI" id="CHEBI:49883"/>
    </cofactor>
</comment>
<dbReference type="PANTHER" id="PTHR30182:SF1">
    <property type="entry name" value="L-SERINE DEHYDRATASE 1"/>
    <property type="match status" value="1"/>
</dbReference>
<comment type="pathway">
    <text evidence="2">Carbohydrate biosynthesis; gluconeogenesis.</text>
</comment>
<name>A0A9D1H4Y1_9FIRM</name>
<dbReference type="AlphaFoldDB" id="A0A9D1H4Y1"/>
<evidence type="ECO:0000256" key="4">
    <source>
        <dbReference type="ARBA" id="ARBA00022432"/>
    </source>
</evidence>
<keyword evidence="8 11" id="KW-0411">Iron-sulfur</keyword>
<reference evidence="13" key="2">
    <citation type="journal article" date="2021" name="PeerJ">
        <title>Extensive microbial diversity within the chicken gut microbiome revealed by metagenomics and culture.</title>
        <authorList>
            <person name="Gilroy R."/>
            <person name="Ravi A."/>
            <person name="Getino M."/>
            <person name="Pursley I."/>
            <person name="Horton D.L."/>
            <person name="Alikhan N.F."/>
            <person name="Baker D."/>
            <person name="Gharbi K."/>
            <person name="Hall N."/>
            <person name="Watson M."/>
            <person name="Adriaenssens E.M."/>
            <person name="Foster-Nyarko E."/>
            <person name="Jarju S."/>
            <person name="Secka A."/>
            <person name="Antonio M."/>
            <person name="Oren A."/>
            <person name="Chaudhuri R.R."/>
            <person name="La Ragione R."/>
            <person name="Hildebrand F."/>
            <person name="Pallen M.J."/>
        </authorList>
    </citation>
    <scope>NUCLEOTIDE SEQUENCE</scope>
    <source>
        <strain evidence="13">ChiBcec7-5410</strain>
    </source>
</reference>
<comment type="catalytic activity">
    <reaction evidence="10 11">
        <text>L-serine = pyruvate + NH4(+)</text>
        <dbReference type="Rhea" id="RHEA:19169"/>
        <dbReference type="ChEBI" id="CHEBI:15361"/>
        <dbReference type="ChEBI" id="CHEBI:28938"/>
        <dbReference type="ChEBI" id="CHEBI:33384"/>
        <dbReference type="EC" id="4.3.1.17"/>
    </reaction>
</comment>
<dbReference type="GO" id="GO:0006094">
    <property type="term" value="P:gluconeogenesis"/>
    <property type="evidence" value="ECO:0007669"/>
    <property type="project" value="UniProtKB-KW"/>
</dbReference>
<evidence type="ECO:0000256" key="8">
    <source>
        <dbReference type="ARBA" id="ARBA00023014"/>
    </source>
</evidence>
<organism evidence="13 14">
    <name type="scientific">Candidatus Faecivivens stercoripullorum</name>
    <dbReference type="NCBI Taxonomy" id="2840805"/>
    <lineage>
        <taxon>Bacteria</taxon>
        <taxon>Bacillati</taxon>
        <taxon>Bacillota</taxon>
        <taxon>Clostridia</taxon>
        <taxon>Eubacteriales</taxon>
        <taxon>Oscillospiraceae</taxon>
        <taxon>Oscillospiraceae incertae sedis</taxon>
        <taxon>Candidatus Faecivivens</taxon>
    </lineage>
</organism>
<accession>A0A9D1H4Y1</accession>
<evidence type="ECO:0000256" key="9">
    <source>
        <dbReference type="ARBA" id="ARBA00023239"/>
    </source>
</evidence>
<evidence type="ECO:0000256" key="2">
    <source>
        <dbReference type="ARBA" id="ARBA00004742"/>
    </source>
</evidence>
<protein>
    <recommendedName>
        <fullName evidence="11">L-serine dehydratase</fullName>
        <ecNumber evidence="11">4.3.1.17</ecNumber>
    </recommendedName>
</protein>
<dbReference type="EC" id="4.3.1.17" evidence="11"/>
<dbReference type="EMBL" id="DVLW01000031">
    <property type="protein sequence ID" value="HIT93780.1"/>
    <property type="molecule type" value="Genomic_DNA"/>
</dbReference>
<sequence length="289" mass="29196">MTAKECLVRAERDSVTLGALSLAIESESGGSMANSLDRLSSMLEVMEAEVENALTAPVLSVSGLTGGDGYLYEKYRQAGGSLLGHIPALATAYALSASETNAAMGRIVACPTAGSCGIVPACVLAVSRVRNIPREKVLEALACAGLVGMLIDEHASLAGAQGGCQAECGSAAAMAAAAVVEMMGSSPKAAFNAAAIAIKNQLGLVCDPVAGLVEIPCIKRNVGGVSIALSAADLALAGIESKIPFDDTVDAMNRVGKALPAALRETALGGLATTETGKEMQKKVFGNEK</sequence>
<keyword evidence="6 11" id="KW-0479">Metal-binding</keyword>
<proteinExistence type="inferred from homology"/>